<evidence type="ECO:0000313" key="3">
    <source>
        <dbReference type="Proteomes" id="UP000649232"/>
    </source>
</evidence>
<dbReference type="Pfam" id="PF03691">
    <property type="entry name" value="UPF0167"/>
    <property type="match status" value="1"/>
</dbReference>
<comment type="caution">
    <text evidence="2">The sequence shown here is derived from an EMBL/GenBank/DDBJ whole genome shotgun (WGS) entry which is preliminary data.</text>
</comment>
<proteinExistence type="inferred from homology"/>
<comment type="similarity">
    <text evidence="1">Belongs to the UPF0167 family.</text>
</comment>
<evidence type="ECO:0000256" key="1">
    <source>
        <dbReference type="ARBA" id="ARBA00008525"/>
    </source>
</evidence>
<sequence length="184" mass="20405">MELPKFKYHSDPLKSGSIIESDAVCLCCGKATGYIYGGLPYAEVELEDSICPWCIADGAAHKKFDAEFTDFDGIGGYGDWDDVASSVKEEITYLTPGFTGWQQEKWWTHCNDGADFLGCAGFREIKEYGQELEVRLKSEATATYGLKEGEWEGFFQSLDADGSPTAYIFKCIHCGKLGGYIDFD</sequence>
<organism evidence="2 3">
    <name type="scientific">Paraglaciecola chathamensis</name>
    <dbReference type="NCBI Taxonomy" id="368405"/>
    <lineage>
        <taxon>Bacteria</taxon>
        <taxon>Pseudomonadati</taxon>
        <taxon>Pseudomonadota</taxon>
        <taxon>Gammaproteobacteria</taxon>
        <taxon>Alteromonadales</taxon>
        <taxon>Alteromonadaceae</taxon>
        <taxon>Paraglaciecola</taxon>
    </lineage>
</organism>
<evidence type="ECO:0000313" key="2">
    <source>
        <dbReference type="EMBL" id="MBJ2136784.1"/>
    </source>
</evidence>
<accession>A0ABS0WE84</accession>
<protein>
    <submittedName>
        <fullName evidence="2">CbrC family protein</fullName>
    </submittedName>
</protein>
<name>A0ABS0WE84_9ALTE</name>
<dbReference type="RefSeq" id="WP_198824563.1">
    <property type="nucleotide sequence ID" value="NZ_JAEILT010000013.1"/>
</dbReference>
<dbReference type="EMBL" id="JAEILT010000013">
    <property type="protein sequence ID" value="MBJ2136784.1"/>
    <property type="molecule type" value="Genomic_DNA"/>
</dbReference>
<dbReference type="InterPro" id="IPR005363">
    <property type="entry name" value="UPF0167"/>
</dbReference>
<dbReference type="Proteomes" id="UP000649232">
    <property type="component" value="Unassembled WGS sequence"/>
</dbReference>
<gene>
    <name evidence="2" type="ORF">JEU11_09995</name>
</gene>
<reference evidence="2 3" key="1">
    <citation type="submission" date="2020-12" db="EMBL/GenBank/DDBJ databases">
        <title>Draft genome sequences of nine environmental bacterial isolates colonizing plastic.</title>
        <authorList>
            <person name="Borre I."/>
            <person name="Sonnenschein E.C."/>
        </authorList>
    </citation>
    <scope>NUCLEOTIDE SEQUENCE [LARGE SCALE GENOMIC DNA]</scope>
    <source>
        <strain evidence="2 3">IB30</strain>
    </source>
</reference>